<dbReference type="GO" id="GO:0015031">
    <property type="term" value="P:protein transport"/>
    <property type="evidence" value="ECO:0007669"/>
    <property type="project" value="UniProtKB-KW"/>
</dbReference>
<evidence type="ECO:0000313" key="11">
    <source>
        <dbReference type="Proteomes" id="UP000282211"/>
    </source>
</evidence>
<feature type="compositionally biased region" description="Gly residues" evidence="8">
    <location>
        <begin position="1"/>
        <end position="14"/>
    </location>
</feature>
<keyword evidence="5 9" id="KW-1133">Transmembrane helix</keyword>
<protein>
    <submittedName>
        <fullName evidence="10">Cell division and transport-associated protein TolR</fullName>
    </submittedName>
</protein>
<evidence type="ECO:0000313" key="10">
    <source>
        <dbReference type="EMBL" id="RKQ71790.1"/>
    </source>
</evidence>
<dbReference type="InParanoid" id="A0A420WLC8"/>
<keyword evidence="7" id="KW-0653">Protein transport</keyword>
<keyword evidence="4 7" id="KW-0812">Transmembrane</keyword>
<dbReference type="RefSeq" id="WP_121099528.1">
    <property type="nucleotide sequence ID" value="NZ_RBII01000001.1"/>
</dbReference>
<organism evidence="10 11">
    <name type="scientific">Litorimonas taeanensis</name>
    <dbReference type="NCBI Taxonomy" id="568099"/>
    <lineage>
        <taxon>Bacteria</taxon>
        <taxon>Pseudomonadati</taxon>
        <taxon>Pseudomonadota</taxon>
        <taxon>Alphaproteobacteria</taxon>
        <taxon>Maricaulales</taxon>
        <taxon>Robiginitomaculaceae</taxon>
    </lineage>
</organism>
<dbReference type="GO" id="GO:0005886">
    <property type="term" value="C:plasma membrane"/>
    <property type="evidence" value="ECO:0007669"/>
    <property type="project" value="UniProtKB-SubCell"/>
</dbReference>
<dbReference type="OrthoDB" id="9798629at2"/>
<name>A0A420WLC8_9PROT</name>
<evidence type="ECO:0000256" key="2">
    <source>
        <dbReference type="ARBA" id="ARBA00005811"/>
    </source>
</evidence>
<dbReference type="Gene3D" id="3.30.420.270">
    <property type="match status" value="1"/>
</dbReference>
<accession>A0A420WLC8</accession>
<feature type="region of interest" description="Disordered" evidence="8">
    <location>
        <begin position="1"/>
        <end position="23"/>
    </location>
</feature>
<keyword evidence="11" id="KW-1185">Reference proteome</keyword>
<dbReference type="GO" id="GO:0022857">
    <property type="term" value="F:transmembrane transporter activity"/>
    <property type="evidence" value="ECO:0007669"/>
    <property type="project" value="InterPro"/>
</dbReference>
<keyword evidence="6 9" id="KW-0472">Membrane</keyword>
<evidence type="ECO:0000256" key="4">
    <source>
        <dbReference type="ARBA" id="ARBA00022692"/>
    </source>
</evidence>
<sequence>MGASVSGGGRGSRGGGRRRNRRGGLNADINVTPLVDVMLVLLIVFMVAAPLLSVGVPLELPKTDAKSLPSDNESITISVDKEGGVFIQDTEVTLEELAPRLSAIAANGYEERIYLRADENSDYGAVMKVMARVNASGFSNIGLVTDPVSQ</sequence>
<dbReference type="Proteomes" id="UP000282211">
    <property type="component" value="Unassembled WGS sequence"/>
</dbReference>
<keyword evidence="10" id="KW-0131">Cell cycle</keyword>
<evidence type="ECO:0000256" key="7">
    <source>
        <dbReference type="RuleBase" id="RU003879"/>
    </source>
</evidence>
<evidence type="ECO:0000256" key="9">
    <source>
        <dbReference type="SAM" id="Phobius"/>
    </source>
</evidence>
<dbReference type="Pfam" id="PF02472">
    <property type="entry name" value="ExbD"/>
    <property type="match status" value="1"/>
</dbReference>
<evidence type="ECO:0000256" key="8">
    <source>
        <dbReference type="SAM" id="MobiDB-lite"/>
    </source>
</evidence>
<evidence type="ECO:0000256" key="5">
    <source>
        <dbReference type="ARBA" id="ARBA00022989"/>
    </source>
</evidence>
<comment type="similarity">
    <text evidence="2 7">Belongs to the ExbD/TolR family.</text>
</comment>
<evidence type="ECO:0000256" key="3">
    <source>
        <dbReference type="ARBA" id="ARBA00022475"/>
    </source>
</evidence>
<dbReference type="PANTHER" id="PTHR30558">
    <property type="entry name" value="EXBD MEMBRANE COMPONENT OF PMF-DRIVEN MACROMOLECULE IMPORT SYSTEM"/>
    <property type="match status" value="1"/>
</dbReference>
<dbReference type="AlphaFoldDB" id="A0A420WLC8"/>
<comment type="subcellular location">
    <subcellularLocation>
        <location evidence="1">Cell membrane</location>
        <topology evidence="1">Single-pass membrane protein</topology>
    </subcellularLocation>
    <subcellularLocation>
        <location evidence="7">Cell membrane</location>
        <topology evidence="7">Single-pass type II membrane protein</topology>
    </subcellularLocation>
</comment>
<dbReference type="PANTHER" id="PTHR30558:SF7">
    <property type="entry name" value="TOL-PAL SYSTEM PROTEIN TOLR"/>
    <property type="match status" value="1"/>
</dbReference>
<keyword evidence="10" id="KW-0132">Cell division</keyword>
<evidence type="ECO:0000256" key="6">
    <source>
        <dbReference type="ARBA" id="ARBA00023136"/>
    </source>
</evidence>
<proteinExistence type="inferred from homology"/>
<dbReference type="GO" id="GO:0051301">
    <property type="term" value="P:cell division"/>
    <property type="evidence" value="ECO:0007669"/>
    <property type="project" value="UniProtKB-KW"/>
</dbReference>
<reference evidence="10 11" key="1">
    <citation type="submission" date="2018-10" db="EMBL/GenBank/DDBJ databases">
        <title>Genomic Encyclopedia of Type Strains, Phase IV (KMG-IV): sequencing the most valuable type-strain genomes for metagenomic binning, comparative biology and taxonomic classification.</title>
        <authorList>
            <person name="Goeker M."/>
        </authorList>
    </citation>
    <scope>NUCLEOTIDE SEQUENCE [LARGE SCALE GENOMIC DNA]</scope>
    <source>
        <strain evidence="10 11">DSM 22008</strain>
    </source>
</reference>
<dbReference type="EMBL" id="RBII01000001">
    <property type="protein sequence ID" value="RKQ71790.1"/>
    <property type="molecule type" value="Genomic_DNA"/>
</dbReference>
<evidence type="ECO:0000256" key="1">
    <source>
        <dbReference type="ARBA" id="ARBA00004162"/>
    </source>
</evidence>
<dbReference type="InterPro" id="IPR003400">
    <property type="entry name" value="ExbD"/>
</dbReference>
<keyword evidence="7" id="KW-0813">Transport</keyword>
<keyword evidence="3" id="KW-1003">Cell membrane</keyword>
<gene>
    <name evidence="10" type="ORF">DES40_1120</name>
</gene>
<comment type="caution">
    <text evidence="10">The sequence shown here is derived from an EMBL/GenBank/DDBJ whole genome shotgun (WGS) entry which is preliminary data.</text>
</comment>
<dbReference type="FunCoup" id="A0A420WLC8">
    <property type="interactions" value="171"/>
</dbReference>
<feature type="transmembrane region" description="Helical" evidence="9">
    <location>
        <begin position="37"/>
        <end position="58"/>
    </location>
</feature>